<evidence type="ECO:0000313" key="1">
    <source>
        <dbReference type="EMBL" id="MEW9919307.1"/>
    </source>
</evidence>
<organism evidence="1 2">
    <name type="scientific">Sulfitobacter sediminis</name>
    <dbReference type="NCBI Taxonomy" id="3234186"/>
    <lineage>
        <taxon>Bacteria</taxon>
        <taxon>Pseudomonadati</taxon>
        <taxon>Pseudomonadota</taxon>
        <taxon>Alphaproteobacteria</taxon>
        <taxon>Rhodobacterales</taxon>
        <taxon>Roseobacteraceae</taxon>
        <taxon>Sulfitobacter</taxon>
    </lineage>
</organism>
<proteinExistence type="predicted"/>
<comment type="caution">
    <text evidence="1">The sequence shown here is derived from an EMBL/GenBank/DDBJ whole genome shotgun (WGS) entry which is preliminary data.</text>
</comment>
<keyword evidence="2" id="KW-1185">Reference proteome</keyword>
<sequence>MPDDRPPGNTRNRISLCPERIPQFGGQMRSDRRLFEMINVLNRQLMQMPHRTRETSEEALQRLGFLRRD</sequence>
<dbReference type="EMBL" id="JBFNXX010000004">
    <property type="protein sequence ID" value="MEW9919307.1"/>
    <property type="molecule type" value="Genomic_DNA"/>
</dbReference>
<dbReference type="Proteomes" id="UP001556098">
    <property type="component" value="Unassembled WGS sequence"/>
</dbReference>
<dbReference type="RefSeq" id="WP_367877011.1">
    <property type="nucleotide sequence ID" value="NZ_JBFNXX010000004.1"/>
</dbReference>
<reference evidence="1 2" key="1">
    <citation type="submission" date="2024-07" db="EMBL/GenBank/DDBJ databases">
        <title>Marimonas sp.nov., isolated from tidal-flat sediment.</title>
        <authorList>
            <person name="Jayan J.N."/>
            <person name="Lee S.S."/>
        </authorList>
    </citation>
    <scope>NUCLEOTIDE SEQUENCE [LARGE SCALE GENOMIC DNA]</scope>
    <source>
        <strain evidence="1 2">MJW-29</strain>
    </source>
</reference>
<evidence type="ECO:0000313" key="2">
    <source>
        <dbReference type="Proteomes" id="UP001556098"/>
    </source>
</evidence>
<accession>A0ABV3RL37</accession>
<protein>
    <submittedName>
        <fullName evidence="1">Uncharacterized protein</fullName>
    </submittedName>
</protein>
<gene>
    <name evidence="1" type="ORF">AB2B41_06815</name>
</gene>
<name>A0ABV3RL37_9RHOB</name>